<dbReference type="CDD" id="cd00085">
    <property type="entry name" value="HNHc"/>
    <property type="match status" value="1"/>
</dbReference>
<dbReference type="GeneID" id="68573961"/>
<protein>
    <recommendedName>
        <fullName evidence="1">HNH nuclease domain-containing protein</fullName>
    </recommendedName>
</protein>
<dbReference type="GO" id="GO:0004519">
    <property type="term" value="F:endonuclease activity"/>
    <property type="evidence" value="ECO:0007669"/>
    <property type="project" value="InterPro"/>
</dbReference>
<name>A0AAV3T1V2_9EURY</name>
<comment type="caution">
    <text evidence="2">The sequence shown here is derived from an EMBL/GenBank/DDBJ whole genome shotgun (WGS) entry which is preliminary data.</text>
</comment>
<dbReference type="RefSeq" id="WP_227260946.1">
    <property type="nucleotide sequence ID" value="NZ_BAAADU010000002.1"/>
</dbReference>
<sequence length="237" mass="27088">MSDIPEPVRREVRQEANFGCAICGNPIIEIHHIVPRSEEEHNDPERMIALCRNHHELAGPQAEGITPDQLYEYKKDPYNSDLVDYDFYFESETPLVEFAGCKCQLRDLDEMSILSVNGEDLVTMSYSDGVLQFSARLYNQEGDLVAELNENEWIAYTEDVWDLTYNGNQFKIWHDKRDIGIEIRYNSDTDRLFMRGNFYKDGALVRATPSKIVFPGNNQVIGCTFIDCGGALALSTK</sequence>
<dbReference type="Pfam" id="PF01844">
    <property type="entry name" value="HNH"/>
    <property type="match status" value="1"/>
</dbReference>
<organism evidence="2 3">
    <name type="scientific">Salarchaeum japonicum</name>
    <dbReference type="NCBI Taxonomy" id="555573"/>
    <lineage>
        <taxon>Archaea</taxon>
        <taxon>Methanobacteriati</taxon>
        <taxon>Methanobacteriota</taxon>
        <taxon>Stenosarchaea group</taxon>
        <taxon>Halobacteria</taxon>
        <taxon>Halobacteriales</taxon>
        <taxon>Halobacteriaceae</taxon>
    </lineage>
</organism>
<evidence type="ECO:0000259" key="1">
    <source>
        <dbReference type="SMART" id="SM00507"/>
    </source>
</evidence>
<proteinExistence type="predicted"/>
<dbReference type="Gene3D" id="1.10.30.50">
    <property type="match status" value="1"/>
</dbReference>
<evidence type="ECO:0000313" key="2">
    <source>
        <dbReference type="EMBL" id="GAA0651874.1"/>
    </source>
</evidence>
<keyword evidence="3" id="KW-1185">Reference proteome</keyword>
<dbReference type="SMART" id="SM00507">
    <property type="entry name" value="HNHc"/>
    <property type="match status" value="1"/>
</dbReference>
<gene>
    <name evidence="2" type="ORF">GCM10009019_13650</name>
</gene>
<dbReference type="GO" id="GO:0003676">
    <property type="term" value="F:nucleic acid binding"/>
    <property type="evidence" value="ECO:0007669"/>
    <property type="project" value="InterPro"/>
</dbReference>
<evidence type="ECO:0000313" key="3">
    <source>
        <dbReference type="Proteomes" id="UP001500194"/>
    </source>
</evidence>
<reference evidence="2 3" key="1">
    <citation type="journal article" date="2019" name="Int. J. Syst. Evol. Microbiol.">
        <title>The Global Catalogue of Microorganisms (GCM) 10K type strain sequencing project: providing services to taxonomists for standard genome sequencing and annotation.</title>
        <authorList>
            <consortium name="The Broad Institute Genomics Platform"/>
            <consortium name="The Broad Institute Genome Sequencing Center for Infectious Disease"/>
            <person name="Wu L."/>
            <person name="Ma J."/>
        </authorList>
    </citation>
    <scope>NUCLEOTIDE SEQUENCE [LARGE SCALE GENOMIC DNA]</scope>
    <source>
        <strain evidence="2 3">JCM 16327</strain>
    </source>
</reference>
<dbReference type="InterPro" id="IPR003615">
    <property type="entry name" value="HNH_nuc"/>
</dbReference>
<dbReference type="EMBL" id="BAAADU010000002">
    <property type="protein sequence ID" value="GAA0651874.1"/>
    <property type="molecule type" value="Genomic_DNA"/>
</dbReference>
<accession>A0AAV3T1V2</accession>
<dbReference type="InterPro" id="IPR002711">
    <property type="entry name" value="HNH"/>
</dbReference>
<dbReference type="AlphaFoldDB" id="A0AAV3T1V2"/>
<feature type="domain" description="HNH nuclease" evidence="1">
    <location>
        <begin position="7"/>
        <end position="56"/>
    </location>
</feature>
<dbReference type="Proteomes" id="UP001500194">
    <property type="component" value="Unassembled WGS sequence"/>
</dbReference>
<dbReference type="GO" id="GO:0008270">
    <property type="term" value="F:zinc ion binding"/>
    <property type="evidence" value="ECO:0007669"/>
    <property type="project" value="InterPro"/>
</dbReference>